<dbReference type="InterPro" id="IPR032876">
    <property type="entry name" value="J_dom"/>
</dbReference>
<feature type="domain" description="Rcc01698-like C-terminal" evidence="2">
    <location>
        <begin position="553"/>
        <end position="641"/>
    </location>
</feature>
<dbReference type="Proteomes" id="UP000193978">
    <property type="component" value="Chromosome"/>
</dbReference>
<dbReference type="EMBL" id="CP019948">
    <property type="protein sequence ID" value="ARN82163.1"/>
    <property type="molecule type" value="Genomic_DNA"/>
</dbReference>
<dbReference type="OrthoDB" id="6021410at2"/>
<dbReference type="AlphaFoldDB" id="A0A1W6MX57"/>
<dbReference type="Pfam" id="PF13550">
    <property type="entry name" value="Phage-tail_3"/>
    <property type="match status" value="1"/>
</dbReference>
<evidence type="ECO:0000313" key="4">
    <source>
        <dbReference type="Proteomes" id="UP000193978"/>
    </source>
</evidence>
<evidence type="ECO:0000259" key="1">
    <source>
        <dbReference type="Pfam" id="PF13550"/>
    </source>
</evidence>
<evidence type="ECO:0000259" key="2">
    <source>
        <dbReference type="Pfam" id="PF23666"/>
    </source>
</evidence>
<name>A0A1W6MX57_9HYPH</name>
<keyword evidence="4" id="KW-1185">Reference proteome</keyword>
<dbReference type="InterPro" id="IPR056490">
    <property type="entry name" value="Rcc01698_C"/>
</dbReference>
<dbReference type="STRING" id="655015.B1812_14930"/>
<organism evidence="3 4">
    <name type="scientific">Methylocystis bryophila</name>
    <dbReference type="NCBI Taxonomy" id="655015"/>
    <lineage>
        <taxon>Bacteria</taxon>
        <taxon>Pseudomonadati</taxon>
        <taxon>Pseudomonadota</taxon>
        <taxon>Alphaproteobacteria</taxon>
        <taxon>Hyphomicrobiales</taxon>
        <taxon>Methylocystaceae</taxon>
        <taxon>Methylocystis</taxon>
    </lineage>
</organism>
<reference evidence="3 4" key="1">
    <citation type="submission" date="2017-02" db="EMBL/GenBank/DDBJ databases">
        <authorList>
            <person name="Peterson S.W."/>
        </authorList>
    </citation>
    <scope>NUCLEOTIDE SEQUENCE [LARGE SCALE GENOMIC DNA]</scope>
    <source>
        <strain evidence="3 4">S285</strain>
    </source>
</reference>
<dbReference type="Pfam" id="PF23666">
    <property type="entry name" value="Rcc01698_C"/>
    <property type="match status" value="1"/>
</dbReference>
<dbReference type="KEGG" id="mbry:B1812_14930"/>
<dbReference type="RefSeq" id="WP_085772285.1">
    <property type="nucleotide sequence ID" value="NZ_AP027149.1"/>
</dbReference>
<accession>A0A1W6MX57</accession>
<protein>
    <submittedName>
        <fullName evidence="3">Uncharacterized protein</fullName>
    </submittedName>
</protein>
<proteinExistence type="predicted"/>
<gene>
    <name evidence="3" type="ORF">B1812_14930</name>
</gene>
<feature type="domain" description="Tip attachment protein J" evidence="1">
    <location>
        <begin position="260"/>
        <end position="449"/>
    </location>
</feature>
<sequence length="740" mass="76469">MSFLAAKKSSPNSAMIWPSYTGLQLQTATNVLPIPLLWGMNKLAVNIIYYANFRANPVYSPTPVTGKGGALSGSKGGHGYTWSISGWTYSADLMMALCEGPIVGVNQVYQGQSIYGSAYSSANGVVTGGGSGLSSLGLTLFPGATPQSPWGYLAASNPSASLSYPGLAYVCAANFGLGQSASIGTLNFEVKGVFFGTGANGLDADPAQVVADFLVNDQYGVGFPGANIDATTLFGAGGDASLQSYCRALGLCFSPLINQVETASSVLTRWLQLLNTAAVWSGDRLRFIPYGDQSVTGNGGAYVPNVAPAFALDDDDLVYCPGVDPIKSTRVDPFSLPNLLRVEALNRTGVTSGQGLPEYQPTPIEARDQSMIEQFGLRVGSTITAHEICDLKVASIIAQTILQRGLYVRAQFKFDLSWEFCLLDPMDVVTLSDPNLGLTGAPVRIVEIEEDDQGKLSVLAEELVIGVSTPAPNPTGAAGGASLNMGVAAAAVNTPLIFEPPPQVTNNVAEIWLGASGGTGGVPDANWGGCVVWASLDNTTYQRFVTIQNPLRQGFLTAPLPSASGYDGTSSLAVDLTESAGALGGATQAAALAGQTLCLVDGELLGYTTATLTAASKYALSGLPRGMYGTTPSAHAIGAPFARLDGAVVQYALPSDFVGQTLYLKFQSFNVFGGGLQDLSTCALYSYAPSGGGAVGPIATSLLLGQAQDWGQASVAASLFDDFGTVSGAAYTTIDLGSVI</sequence>
<evidence type="ECO:0000313" key="3">
    <source>
        <dbReference type="EMBL" id="ARN82163.1"/>
    </source>
</evidence>